<reference evidence="1" key="1">
    <citation type="journal article" date="2013" name="J. Plant Res.">
        <title>Effect of fungi and light on seed germination of three Opuntia species from semiarid lands of central Mexico.</title>
        <authorList>
            <person name="Delgado-Sanchez P."/>
            <person name="Jimenez-Bremont J.F."/>
            <person name="Guerrero-Gonzalez Mde L."/>
            <person name="Flores J."/>
        </authorList>
    </citation>
    <scope>NUCLEOTIDE SEQUENCE</scope>
    <source>
        <tissue evidence="1">Cladode</tissue>
    </source>
</reference>
<accession>A0A7C9FD71</accession>
<dbReference type="AlphaFoldDB" id="A0A7C9FD71"/>
<evidence type="ECO:0000313" key="1">
    <source>
        <dbReference type="EMBL" id="MBA4674604.1"/>
    </source>
</evidence>
<reference evidence="1" key="2">
    <citation type="submission" date="2020-07" db="EMBL/GenBank/DDBJ databases">
        <authorList>
            <person name="Vera ALvarez R."/>
            <person name="Arias-Moreno D.M."/>
            <person name="Jimenez-Jacinto V."/>
            <person name="Jimenez-Bremont J.F."/>
            <person name="Swaminathan K."/>
            <person name="Moose S.P."/>
            <person name="Guerrero-Gonzalez M.L."/>
            <person name="Marino-Ramirez L."/>
            <person name="Landsman D."/>
            <person name="Rodriguez-Kessler M."/>
            <person name="Delgado-Sanchez P."/>
        </authorList>
    </citation>
    <scope>NUCLEOTIDE SEQUENCE</scope>
    <source>
        <tissue evidence="1">Cladode</tissue>
    </source>
</reference>
<protein>
    <submittedName>
        <fullName evidence="1">Uncharacterized protein</fullName>
    </submittedName>
</protein>
<dbReference type="EMBL" id="GISG01263675">
    <property type="protein sequence ID" value="MBA4674604.1"/>
    <property type="molecule type" value="Transcribed_RNA"/>
</dbReference>
<organism evidence="1">
    <name type="scientific">Opuntia streptacantha</name>
    <name type="common">Prickly pear cactus</name>
    <name type="synonym">Opuntia cardona</name>
    <dbReference type="NCBI Taxonomy" id="393608"/>
    <lineage>
        <taxon>Eukaryota</taxon>
        <taxon>Viridiplantae</taxon>
        <taxon>Streptophyta</taxon>
        <taxon>Embryophyta</taxon>
        <taxon>Tracheophyta</taxon>
        <taxon>Spermatophyta</taxon>
        <taxon>Magnoliopsida</taxon>
        <taxon>eudicotyledons</taxon>
        <taxon>Gunneridae</taxon>
        <taxon>Pentapetalae</taxon>
        <taxon>Caryophyllales</taxon>
        <taxon>Cactineae</taxon>
        <taxon>Cactaceae</taxon>
        <taxon>Opuntioideae</taxon>
        <taxon>Opuntia</taxon>
    </lineage>
</organism>
<name>A0A7C9FD71_OPUST</name>
<sequence>MVARATVVASMATGVIASMSSGVTRVAVGFRVLMSARNTPQFLSTLRWKKRMFSLPHVGQPPFFMASFRLKGLSTFITKMSVWRSSISPSQPPLSWKEATAIFFPDGDTAGLRSASPLGVRRSVLPVLRLVL</sequence>
<proteinExistence type="predicted"/>